<keyword evidence="6" id="KW-0460">Magnesium</keyword>
<feature type="site" description="Interaction with DNA" evidence="10">
    <location>
        <position position="39"/>
    </location>
</feature>
<dbReference type="InterPro" id="IPR003601">
    <property type="entry name" value="Topo_IA_2"/>
</dbReference>
<keyword evidence="8 10" id="KW-0238">DNA-binding</keyword>
<dbReference type="EC" id="5.6.2.1" evidence="10"/>
<dbReference type="EMBL" id="MFRE01000023">
    <property type="protein sequence ID" value="OGH93658.1"/>
    <property type="molecule type" value="Genomic_DNA"/>
</dbReference>
<feature type="site" description="Interaction with DNA" evidence="10">
    <location>
        <position position="496"/>
    </location>
</feature>
<reference evidence="14 15" key="1">
    <citation type="journal article" date="2016" name="Nat. Commun.">
        <title>Thousands of microbial genomes shed light on interconnected biogeochemical processes in an aquifer system.</title>
        <authorList>
            <person name="Anantharaman K."/>
            <person name="Brown C.T."/>
            <person name="Hug L.A."/>
            <person name="Sharon I."/>
            <person name="Castelle C.J."/>
            <person name="Probst A.J."/>
            <person name="Thomas B.C."/>
            <person name="Singh A."/>
            <person name="Wilkins M.J."/>
            <person name="Karaoz U."/>
            <person name="Brodie E.L."/>
            <person name="Williams K.H."/>
            <person name="Hubbard S.S."/>
            <person name="Banfield J.F."/>
        </authorList>
    </citation>
    <scope>NUCLEOTIDE SEQUENCE [LARGE SCALE GENOMIC DNA]</scope>
</reference>
<dbReference type="InterPro" id="IPR006171">
    <property type="entry name" value="TOPRIM_dom"/>
</dbReference>
<evidence type="ECO:0000256" key="2">
    <source>
        <dbReference type="ARBA" id="ARBA00009446"/>
    </source>
</evidence>
<feature type="site" description="Interaction with DNA" evidence="10">
    <location>
        <position position="161"/>
    </location>
</feature>
<dbReference type="GO" id="GO:0006265">
    <property type="term" value="P:DNA topological change"/>
    <property type="evidence" value="ECO:0007669"/>
    <property type="project" value="UniProtKB-UniRule"/>
</dbReference>
<dbReference type="AlphaFoldDB" id="A0A1F6PC07"/>
<keyword evidence="3" id="KW-0479">Metal-binding</keyword>
<dbReference type="PANTHER" id="PTHR42785">
    <property type="entry name" value="DNA TOPOISOMERASE, TYPE IA, CORE"/>
    <property type="match status" value="1"/>
</dbReference>
<dbReference type="InterPro" id="IPR028612">
    <property type="entry name" value="Topoisom_1_IA"/>
</dbReference>
<dbReference type="SUPFAM" id="SSF57783">
    <property type="entry name" value="Zinc beta-ribbon"/>
    <property type="match status" value="1"/>
</dbReference>
<evidence type="ECO:0000256" key="7">
    <source>
        <dbReference type="ARBA" id="ARBA00023029"/>
    </source>
</evidence>
<dbReference type="Proteomes" id="UP000178254">
    <property type="component" value="Unassembled WGS sequence"/>
</dbReference>
<dbReference type="SMART" id="SM00436">
    <property type="entry name" value="TOP1Bc"/>
    <property type="match status" value="1"/>
</dbReference>
<comment type="subunit">
    <text evidence="10">Monomer.</text>
</comment>
<comment type="function">
    <text evidence="10">Releases the supercoiling and torsional tension of DNA, which is introduced during the DNA replication and transcription, by transiently cleaving and rejoining one strand of the DNA duplex. Introduces a single-strand break via transesterification at a target site in duplex DNA. The scissile phosphodiester is attacked by the catalytic tyrosine of the enzyme, resulting in the formation of a DNA-(5'-phosphotyrosyl)-enzyme intermediate and the expulsion of a 3'-OH DNA strand. The free DNA strand then undergoes passage around the unbroken strand, thus removing DNA supercoils. Finally, in the religation step, the DNA 3'-OH attacks the covalent intermediate to expel the active-site tyrosine and restore the DNA phosphodiester backbone.</text>
</comment>
<evidence type="ECO:0000256" key="8">
    <source>
        <dbReference type="ARBA" id="ARBA00023125"/>
    </source>
</evidence>
<dbReference type="PROSITE" id="PS50880">
    <property type="entry name" value="TOPRIM"/>
    <property type="match status" value="1"/>
</dbReference>
<comment type="similarity">
    <text evidence="2 10">Belongs to the type IA topoisomerase family.</text>
</comment>
<evidence type="ECO:0000259" key="13">
    <source>
        <dbReference type="PROSITE" id="PS52039"/>
    </source>
</evidence>
<dbReference type="Gene3D" id="2.70.20.10">
    <property type="entry name" value="Topoisomerase I, domain 3"/>
    <property type="match status" value="1"/>
</dbReference>
<feature type="domain" description="Toprim" evidence="12">
    <location>
        <begin position="9"/>
        <end position="119"/>
    </location>
</feature>
<dbReference type="InterPro" id="IPR013826">
    <property type="entry name" value="Topo_IA_cen_sub3"/>
</dbReference>
<evidence type="ECO:0000256" key="5">
    <source>
        <dbReference type="ARBA" id="ARBA00022833"/>
    </source>
</evidence>
<evidence type="ECO:0000259" key="12">
    <source>
        <dbReference type="PROSITE" id="PS50880"/>
    </source>
</evidence>
<dbReference type="InterPro" id="IPR005733">
    <property type="entry name" value="TopoI_bac-type"/>
</dbReference>
<dbReference type="InterPro" id="IPR023405">
    <property type="entry name" value="Topo_IA_core_domain"/>
</dbReference>
<evidence type="ECO:0000256" key="1">
    <source>
        <dbReference type="ARBA" id="ARBA00000213"/>
    </source>
</evidence>
<dbReference type="PROSITE" id="PS52039">
    <property type="entry name" value="TOPO_IA_2"/>
    <property type="match status" value="1"/>
</dbReference>
<dbReference type="InterPro" id="IPR013824">
    <property type="entry name" value="Topo_IA_cen_sub1"/>
</dbReference>
<feature type="site" description="Interaction with DNA" evidence="10">
    <location>
        <position position="154"/>
    </location>
</feature>
<dbReference type="NCBIfam" id="TIGR01051">
    <property type="entry name" value="topA_bact"/>
    <property type="match status" value="1"/>
</dbReference>
<evidence type="ECO:0000256" key="3">
    <source>
        <dbReference type="ARBA" id="ARBA00022723"/>
    </source>
</evidence>
<dbReference type="InterPro" id="IPR013825">
    <property type="entry name" value="Topo_IA_cen_sub2"/>
</dbReference>
<comment type="catalytic activity">
    <reaction evidence="1 10">
        <text>ATP-independent breakage of single-stranded DNA, followed by passage and rejoining.</text>
        <dbReference type="EC" id="5.6.2.1"/>
    </reaction>
</comment>
<keyword evidence="5" id="KW-0862">Zinc</keyword>
<feature type="site" description="Interaction with DNA" evidence="10">
    <location>
        <position position="149"/>
    </location>
</feature>
<feature type="site" description="Interaction with DNA" evidence="10">
    <location>
        <position position="310"/>
    </location>
</feature>
<dbReference type="InterPro" id="IPR023406">
    <property type="entry name" value="Topo_IA_AS"/>
</dbReference>
<evidence type="ECO:0000256" key="6">
    <source>
        <dbReference type="ARBA" id="ARBA00022842"/>
    </source>
</evidence>
<dbReference type="GO" id="GO:0005694">
    <property type="term" value="C:chromosome"/>
    <property type="evidence" value="ECO:0007669"/>
    <property type="project" value="InterPro"/>
</dbReference>
<dbReference type="SMART" id="SM00437">
    <property type="entry name" value="TOP1Ac"/>
    <property type="match status" value="1"/>
</dbReference>
<dbReference type="GO" id="GO:0008270">
    <property type="term" value="F:zinc ion binding"/>
    <property type="evidence" value="ECO:0007669"/>
    <property type="project" value="UniProtKB-KW"/>
</dbReference>
<dbReference type="GO" id="GO:0003917">
    <property type="term" value="F:DNA topoisomerase type I (single strand cut, ATP-independent) activity"/>
    <property type="evidence" value="ECO:0007669"/>
    <property type="project" value="UniProtKB-UniRule"/>
</dbReference>
<feature type="active site" description="O-(5'-phospho-DNA)-tyrosine intermediate" evidence="10">
    <location>
        <position position="308"/>
    </location>
</feature>
<dbReference type="CDD" id="cd00186">
    <property type="entry name" value="TOP1Ac"/>
    <property type="match status" value="1"/>
</dbReference>
<evidence type="ECO:0000256" key="11">
    <source>
        <dbReference type="SAM" id="MobiDB-lite"/>
    </source>
</evidence>
<keyword evidence="9 10" id="KW-0413">Isomerase</keyword>
<feature type="region of interest" description="Interaction with DNA" evidence="10">
    <location>
        <begin position="169"/>
        <end position="174"/>
    </location>
</feature>
<dbReference type="InterPro" id="IPR003602">
    <property type="entry name" value="Topo_IA_DNA-bd_dom"/>
</dbReference>
<dbReference type="SMART" id="SM00493">
    <property type="entry name" value="TOPRIM"/>
    <property type="match status" value="1"/>
</dbReference>
<dbReference type="GO" id="GO:0003677">
    <property type="term" value="F:DNA binding"/>
    <property type="evidence" value="ECO:0007669"/>
    <property type="project" value="UniProtKB-KW"/>
</dbReference>
<dbReference type="InterPro" id="IPR013497">
    <property type="entry name" value="Topo_IA_cen"/>
</dbReference>
<dbReference type="CDD" id="cd03363">
    <property type="entry name" value="TOPRIM_TopoIA_TopoI"/>
    <property type="match status" value="1"/>
</dbReference>
<dbReference type="STRING" id="1798709.A2538_00430"/>
<evidence type="ECO:0000256" key="9">
    <source>
        <dbReference type="ARBA" id="ARBA00023235"/>
    </source>
</evidence>
<dbReference type="SUPFAM" id="SSF56712">
    <property type="entry name" value="Prokaryotic type I DNA topoisomerase"/>
    <property type="match status" value="1"/>
</dbReference>
<dbReference type="InterPro" id="IPR013498">
    <property type="entry name" value="Topo_IA_Znf"/>
</dbReference>
<dbReference type="Gene3D" id="1.10.290.10">
    <property type="entry name" value="Topoisomerase I, domain 4"/>
    <property type="match status" value="1"/>
</dbReference>
<keyword evidence="7 10" id="KW-0799">Topoisomerase</keyword>
<organism evidence="14 15">
    <name type="scientific">Candidatus Magasanikbacteria bacterium RIFOXYD2_FULL_41_14</name>
    <dbReference type="NCBI Taxonomy" id="1798709"/>
    <lineage>
        <taxon>Bacteria</taxon>
        <taxon>Candidatus Magasanikiibacteriota</taxon>
    </lineage>
</organism>
<dbReference type="PROSITE" id="PS00396">
    <property type="entry name" value="TOPO_IA_1"/>
    <property type="match status" value="1"/>
</dbReference>
<dbReference type="PANTHER" id="PTHR42785:SF1">
    <property type="entry name" value="DNA TOPOISOMERASE"/>
    <property type="match status" value="1"/>
</dbReference>
<dbReference type="Gene3D" id="3.30.65.10">
    <property type="entry name" value="Bacterial Topoisomerase I, domain 1"/>
    <property type="match status" value="2"/>
</dbReference>
<feature type="region of interest" description="Disordered" evidence="11">
    <location>
        <begin position="698"/>
        <end position="729"/>
    </location>
</feature>
<dbReference type="Pfam" id="PF01396">
    <property type="entry name" value="Zn_ribbon_Top1"/>
    <property type="match status" value="2"/>
</dbReference>
<protein>
    <recommendedName>
        <fullName evidence="10">DNA topoisomerase 1</fullName>
        <ecNumber evidence="10">5.6.2.1</ecNumber>
    </recommendedName>
    <alternativeName>
        <fullName evidence="10">DNA topoisomerase I</fullName>
    </alternativeName>
</protein>
<sequence length="729" mass="81826">MPKAKKTGTTLVIVESPTKAKTITKFLGDGFIVKSSFGHVRDLPRSKMAVDIEHNFEPQYVVSREKSKVAKELKDAAKKCDNILFATDSDREGEAISWHLAHILGVEPTDAKRIVFHEITKTAIEEALKNPQPLNMPLVHAQQARRVLDRLVGYELSPFLWRKVSKGLSAGRVQSVAVRLIVEREREIQAFKAEEYWTIEALFATAKKEIFGAKLSALPDKKLEKMDIGSEKIAHEIVTALNNATYEVADVETKKSKRAPAPPFTTSTLQQDANSRLGFSAKQTMRLAQQLYEGVELGSAGAVGLITYMRTDSVNLAEKFLTEANTLIGQDYGAKYQLEKPRFYTNRSKNAQEAHEAIRPADVTQTPDLVKNFLDNNQYRLYDLIWRRAVATQMQNAIMSNLAIDVKSNNNYTFHATGTTIDFDGFLKLYPERTTENILPRLEEKESVDLNELKPEQHFTEPPARFSDATLVKVLEQHGIGRPSTYAPTIATIEDRGYVERDPNKKLAPREVAFLVNDLLVAHFPKIVDLEFTAKMEDEFDEVAHGQKQWQPLIADFYGPFKENLTAKDAELKKSEIGAVPTGDKCPDCDKDLVRRIGRFGAFTACSGYPECKYILKIKVPEIKIGIHCPKCADGDMLERRSRFGKIFYSCSKYPDCKFALWNKPNGDKCPSCQGLLSVTPAGKVKCENKECPTYVARAPRKGGWPARQGLRPKAEAGGSKKTKKKDEE</sequence>
<keyword evidence="4" id="KW-0863">Zinc-finger</keyword>
<comment type="caution">
    <text evidence="14">The sequence shown here is derived from an EMBL/GenBank/DDBJ whole genome shotgun (WGS) entry which is preliminary data.</text>
</comment>
<dbReference type="Pfam" id="PF01131">
    <property type="entry name" value="Topoisom_bac"/>
    <property type="match status" value="1"/>
</dbReference>
<accession>A0A1F6PC07</accession>
<name>A0A1F6PC07_9BACT</name>
<dbReference type="InterPro" id="IPR000380">
    <property type="entry name" value="Topo_IA"/>
</dbReference>
<dbReference type="Pfam" id="PF01751">
    <property type="entry name" value="Toprim"/>
    <property type="match status" value="1"/>
</dbReference>
<evidence type="ECO:0000256" key="4">
    <source>
        <dbReference type="ARBA" id="ARBA00022771"/>
    </source>
</evidence>
<feature type="site" description="Interaction with DNA" evidence="10">
    <location>
        <position position="145"/>
    </location>
</feature>
<feature type="domain" description="Topo IA-type catalytic" evidence="13">
    <location>
        <begin position="135"/>
        <end position="566"/>
    </location>
</feature>
<dbReference type="HAMAP" id="MF_00952">
    <property type="entry name" value="Topoisom_1_prok"/>
    <property type="match status" value="1"/>
</dbReference>
<feature type="site" description="Interaction with DNA" evidence="10">
    <location>
        <position position="146"/>
    </location>
</feature>
<evidence type="ECO:0000313" key="15">
    <source>
        <dbReference type="Proteomes" id="UP000178254"/>
    </source>
</evidence>
<gene>
    <name evidence="10" type="primary">topA</name>
    <name evidence="14" type="ORF">A2538_00430</name>
</gene>
<dbReference type="Gene3D" id="3.40.50.140">
    <property type="match status" value="1"/>
</dbReference>
<evidence type="ECO:0000313" key="14">
    <source>
        <dbReference type="EMBL" id="OGH93658.1"/>
    </source>
</evidence>
<dbReference type="Gene3D" id="1.10.460.10">
    <property type="entry name" value="Topoisomerase I, domain 2"/>
    <property type="match status" value="1"/>
</dbReference>
<proteinExistence type="inferred from homology"/>
<dbReference type="InterPro" id="IPR034149">
    <property type="entry name" value="TOPRIM_TopoI"/>
</dbReference>
<dbReference type="PRINTS" id="PR00417">
    <property type="entry name" value="PRTPISMRASEI"/>
</dbReference>
<evidence type="ECO:0000256" key="10">
    <source>
        <dbReference type="HAMAP-Rule" id="MF_00952"/>
    </source>
</evidence>